<gene>
    <name evidence="3" type="ORF">MTR66_14895</name>
</gene>
<dbReference type="SUPFAM" id="SSF51161">
    <property type="entry name" value="Trimeric LpxA-like enzymes"/>
    <property type="match status" value="1"/>
</dbReference>
<organism evidence="3 4">
    <name type="scientific">Novosphingobium beihaiensis</name>
    <dbReference type="NCBI Taxonomy" id="2930389"/>
    <lineage>
        <taxon>Bacteria</taxon>
        <taxon>Pseudomonadati</taxon>
        <taxon>Pseudomonadota</taxon>
        <taxon>Alphaproteobacteria</taxon>
        <taxon>Sphingomonadales</taxon>
        <taxon>Sphingomonadaceae</taxon>
        <taxon>Novosphingobium</taxon>
    </lineage>
</organism>
<keyword evidence="2" id="KW-0808">Transferase</keyword>
<evidence type="ECO:0000313" key="3">
    <source>
        <dbReference type="EMBL" id="MCJ2188101.1"/>
    </source>
</evidence>
<name>A0ABT0BTG8_9SPHN</name>
<dbReference type="CDD" id="cd04647">
    <property type="entry name" value="LbH_MAT_like"/>
    <property type="match status" value="1"/>
</dbReference>
<dbReference type="PANTHER" id="PTHR23416:SF23">
    <property type="entry name" value="ACETYLTRANSFERASE C18B11.09C-RELATED"/>
    <property type="match status" value="1"/>
</dbReference>
<dbReference type="Proteomes" id="UP001202281">
    <property type="component" value="Unassembled WGS sequence"/>
</dbReference>
<proteinExistence type="inferred from homology"/>
<sequence>MTGAITPGASPVDELARLLKIDRALLEEAVPGIDAMLAAGPLSGLAELVTAGLRRDAMLDSADDGLRAQILKYHASGLMTDRERAAFFGLPEGCRMRERAKILAPEKLQCGRNVWIGEGAMLDAQGGLTIGDGTQIGGGVFVWTHSSHLQAQHKETCVSKEHMVYKPTRIGSHCFIVGPTVITAGVTIGDGAVISPLTFIDRDVAEGERVSGPRTLRKLEERIDELERRLTTP</sequence>
<dbReference type="RefSeq" id="WP_243922434.1">
    <property type="nucleotide sequence ID" value="NZ_JALHLG010000024.1"/>
</dbReference>
<dbReference type="InterPro" id="IPR051159">
    <property type="entry name" value="Hexapeptide_acetyltransf"/>
</dbReference>
<evidence type="ECO:0000313" key="4">
    <source>
        <dbReference type="Proteomes" id="UP001202281"/>
    </source>
</evidence>
<evidence type="ECO:0000256" key="1">
    <source>
        <dbReference type="ARBA" id="ARBA00007274"/>
    </source>
</evidence>
<evidence type="ECO:0000256" key="2">
    <source>
        <dbReference type="ARBA" id="ARBA00022679"/>
    </source>
</evidence>
<keyword evidence="4" id="KW-1185">Reference proteome</keyword>
<dbReference type="Gene3D" id="2.160.10.10">
    <property type="entry name" value="Hexapeptide repeat proteins"/>
    <property type="match status" value="1"/>
</dbReference>
<comment type="similarity">
    <text evidence="1">Belongs to the transferase hexapeptide repeat family.</text>
</comment>
<keyword evidence="3" id="KW-0012">Acyltransferase</keyword>
<dbReference type="InterPro" id="IPR011004">
    <property type="entry name" value="Trimer_LpxA-like_sf"/>
</dbReference>
<dbReference type="EMBL" id="JALHLG010000024">
    <property type="protein sequence ID" value="MCJ2188101.1"/>
    <property type="molecule type" value="Genomic_DNA"/>
</dbReference>
<accession>A0ABT0BTG8</accession>
<comment type="caution">
    <text evidence="3">The sequence shown here is derived from an EMBL/GenBank/DDBJ whole genome shotgun (WGS) entry which is preliminary data.</text>
</comment>
<dbReference type="GO" id="GO:0016746">
    <property type="term" value="F:acyltransferase activity"/>
    <property type="evidence" value="ECO:0007669"/>
    <property type="project" value="UniProtKB-KW"/>
</dbReference>
<reference evidence="3 4" key="1">
    <citation type="submission" date="2022-04" db="EMBL/GenBank/DDBJ databases">
        <title>Identification of a novel bacterium isolated from mangrove sediments.</title>
        <authorList>
            <person name="Pan X."/>
        </authorList>
    </citation>
    <scope>NUCLEOTIDE SEQUENCE [LARGE SCALE GENOMIC DNA]</scope>
    <source>
        <strain evidence="3 4">B2638</strain>
    </source>
</reference>
<protein>
    <submittedName>
        <fullName evidence="3">Acyltransferase</fullName>
    </submittedName>
</protein>
<dbReference type="PANTHER" id="PTHR23416">
    <property type="entry name" value="SIALIC ACID SYNTHASE-RELATED"/>
    <property type="match status" value="1"/>
</dbReference>